<protein>
    <submittedName>
        <fullName evidence="5">GntR family transcriptional regulator</fullName>
    </submittedName>
</protein>
<evidence type="ECO:0000256" key="1">
    <source>
        <dbReference type="ARBA" id="ARBA00023015"/>
    </source>
</evidence>
<dbReference type="Pfam" id="PF00392">
    <property type="entry name" value="GntR"/>
    <property type="match status" value="1"/>
</dbReference>
<dbReference type="InterPro" id="IPR036390">
    <property type="entry name" value="WH_DNA-bd_sf"/>
</dbReference>
<feature type="domain" description="HTH gntR-type" evidence="4">
    <location>
        <begin position="9"/>
        <end position="77"/>
    </location>
</feature>
<dbReference type="GO" id="GO:0003677">
    <property type="term" value="F:DNA binding"/>
    <property type="evidence" value="ECO:0007669"/>
    <property type="project" value="UniProtKB-KW"/>
</dbReference>
<dbReference type="EMBL" id="JAQIFT010000025">
    <property type="protein sequence ID" value="MDA3731075.1"/>
    <property type="molecule type" value="Genomic_DNA"/>
</dbReference>
<keyword evidence="6" id="KW-1185">Reference proteome</keyword>
<dbReference type="GO" id="GO:0003700">
    <property type="term" value="F:DNA-binding transcription factor activity"/>
    <property type="evidence" value="ECO:0007669"/>
    <property type="project" value="InterPro"/>
</dbReference>
<evidence type="ECO:0000313" key="6">
    <source>
        <dbReference type="Proteomes" id="UP001169242"/>
    </source>
</evidence>
<evidence type="ECO:0000259" key="4">
    <source>
        <dbReference type="PROSITE" id="PS50949"/>
    </source>
</evidence>
<keyword evidence="2" id="KW-0238">DNA-binding</keyword>
<keyword evidence="3" id="KW-0804">Transcription</keyword>
<dbReference type="CDD" id="cd07377">
    <property type="entry name" value="WHTH_GntR"/>
    <property type="match status" value="1"/>
</dbReference>
<sequence length="122" mass="14044">MPWDFDTTRPIYMQLVERIKLMIVTGELPSGSKLKSVRDLAEEAGVNPNTMQRALAELERDALVYSQRTSGRFVTEDKELLAKMRDEFAEEKVKSFIESLMQLGYKQDEVITLIQHYLGGMK</sequence>
<dbReference type="SUPFAM" id="SSF46785">
    <property type="entry name" value="Winged helix' DNA-binding domain"/>
    <property type="match status" value="1"/>
</dbReference>
<dbReference type="InterPro" id="IPR000524">
    <property type="entry name" value="Tscrpt_reg_HTH_GntR"/>
</dbReference>
<name>A0AA42J068_9FIRM</name>
<dbReference type="InterPro" id="IPR036388">
    <property type="entry name" value="WH-like_DNA-bd_sf"/>
</dbReference>
<dbReference type="PROSITE" id="PS50949">
    <property type="entry name" value="HTH_GNTR"/>
    <property type="match status" value="1"/>
</dbReference>
<dbReference type="Gene3D" id="1.10.10.10">
    <property type="entry name" value="Winged helix-like DNA-binding domain superfamily/Winged helix DNA-binding domain"/>
    <property type="match status" value="1"/>
</dbReference>
<dbReference type="PANTHER" id="PTHR38445:SF6">
    <property type="entry name" value="GNTR-FAMILY TRANSCRIPTIONAL REGULATOR"/>
    <property type="match status" value="1"/>
</dbReference>
<accession>A0AA42J068</accession>
<dbReference type="PANTHER" id="PTHR38445">
    <property type="entry name" value="HTH-TYPE TRANSCRIPTIONAL REPRESSOR YTRA"/>
    <property type="match status" value="1"/>
</dbReference>
<evidence type="ECO:0000256" key="2">
    <source>
        <dbReference type="ARBA" id="ARBA00023125"/>
    </source>
</evidence>
<organism evidence="5 6">
    <name type="scientific">Holtiella tumoricola</name>
    <dbReference type="NCBI Taxonomy" id="3018743"/>
    <lineage>
        <taxon>Bacteria</taxon>
        <taxon>Bacillati</taxon>
        <taxon>Bacillota</taxon>
        <taxon>Clostridia</taxon>
        <taxon>Lachnospirales</taxon>
        <taxon>Cellulosilyticaceae</taxon>
        <taxon>Holtiella</taxon>
    </lineage>
</organism>
<dbReference type="RefSeq" id="WP_053984857.1">
    <property type="nucleotide sequence ID" value="NZ_JAQIFT010000025.1"/>
</dbReference>
<dbReference type="SMART" id="SM00345">
    <property type="entry name" value="HTH_GNTR"/>
    <property type="match status" value="1"/>
</dbReference>
<proteinExistence type="predicted"/>
<evidence type="ECO:0000313" key="5">
    <source>
        <dbReference type="EMBL" id="MDA3731075.1"/>
    </source>
</evidence>
<reference evidence="5" key="1">
    <citation type="journal article" date="2023" name="Int. J. Syst. Evol. Microbiol.">
        <title>&lt;i&gt;Holtiella tumoricola&lt;/i&gt; gen. nov. sp. nov., isolated from a human clinical sample.</title>
        <authorList>
            <person name="Allen-Vercoe E."/>
            <person name="Daigneault M.C."/>
            <person name="Vancuren S.J."/>
            <person name="Cochrane K."/>
            <person name="O'Neal L.L."/>
            <person name="Sankaranarayanan K."/>
            <person name="Lawson P.A."/>
        </authorList>
    </citation>
    <scope>NUCLEOTIDE SEQUENCE</scope>
    <source>
        <strain evidence="5">CC70A</strain>
    </source>
</reference>
<comment type="caution">
    <text evidence="5">The sequence shown here is derived from an EMBL/GenBank/DDBJ whole genome shotgun (WGS) entry which is preliminary data.</text>
</comment>
<keyword evidence="1" id="KW-0805">Transcription regulation</keyword>
<gene>
    <name evidence="5" type="ORF">PBV87_06175</name>
</gene>
<dbReference type="Proteomes" id="UP001169242">
    <property type="component" value="Unassembled WGS sequence"/>
</dbReference>
<dbReference type="AlphaFoldDB" id="A0AA42J068"/>
<evidence type="ECO:0000256" key="3">
    <source>
        <dbReference type="ARBA" id="ARBA00023163"/>
    </source>
</evidence>